<sequence>MRTNANLQISATLEDVNKSSNNEFPTLLGNSQLPGPMCMKKLSQLGVFNQLSTQSGYTQSLALSTKGRGKIISNLIPEESIVCSFTAAWVWLGGTFPVNIDIINYSNCRRKPHDHAIRSFRRQLSDEDYVVIGDVRVTTPERTICDLAYTPCENEYYEPYRKSVAHSLIERYCIDLNNCIRILNANPYFPGSVRAREWIHHLKEEMRTT</sequence>
<protein>
    <submittedName>
        <fullName evidence="1">Uncharacterized protein</fullName>
    </submittedName>
</protein>
<name>A0A3E1IZV0_GARVA</name>
<evidence type="ECO:0000313" key="1">
    <source>
        <dbReference type="EMBL" id="RFD79633.1"/>
    </source>
</evidence>
<dbReference type="Proteomes" id="UP000259221">
    <property type="component" value="Unassembled WGS sequence"/>
</dbReference>
<reference evidence="1 2" key="1">
    <citation type="submission" date="2016-02" db="EMBL/GenBank/DDBJ databases">
        <authorList>
            <person name="Alioto T."/>
            <person name="Alioto T."/>
        </authorList>
    </citation>
    <scope>NUCLEOTIDE SEQUENCE [LARGE SCALE GENOMIC DNA]</scope>
    <source>
        <strain evidence="1 2">NR010</strain>
    </source>
</reference>
<proteinExistence type="predicted"/>
<gene>
    <name evidence="1" type="ORF">AXE77_04425</name>
</gene>
<evidence type="ECO:0000313" key="2">
    <source>
        <dbReference type="Proteomes" id="UP000259221"/>
    </source>
</evidence>
<dbReference type="AlphaFoldDB" id="A0A3E1IZV0"/>
<dbReference type="EMBL" id="LRTV01000008">
    <property type="protein sequence ID" value="RFD79633.1"/>
    <property type="molecule type" value="Genomic_DNA"/>
</dbReference>
<accession>A0A3E1IZV0</accession>
<organism evidence="1 2">
    <name type="scientific">Gardnerella vaginalis</name>
    <dbReference type="NCBI Taxonomy" id="2702"/>
    <lineage>
        <taxon>Bacteria</taxon>
        <taxon>Bacillati</taxon>
        <taxon>Actinomycetota</taxon>
        <taxon>Actinomycetes</taxon>
        <taxon>Bifidobacteriales</taxon>
        <taxon>Bifidobacteriaceae</taxon>
        <taxon>Gardnerella</taxon>
    </lineage>
</organism>
<comment type="caution">
    <text evidence="1">The sequence shown here is derived from an EMBL/GenBank/DDBJ whole genome shotgun (WGS) entry which is preliminary data.</text>
</comment>